<reference evidence="3" key="1">
    <citation type="journal article" date="2016" name="Nat. Commun.">
        <title>The Gonium pectorale genome demonstrates co-option of cell cycle regulation during the evolution of multicellularity.</title>
        <authorList>
            <person name="Hanschen E.R."/>
            <person name="Marriage T.N."/>
            <person name="Ferris P.J."/>
            <person name="Hamaji T."/>
            <person name="Toyoda A."/>
            <person name="Fujiyama A."/>
            <person name="Neme R."/>
            <person name="Noguchi H."/>
            <person name="Minakuchi Y."/>
            <person name="Suzuki M."/>
            <person name="Kawai-Toyooka H."/>
            <person name="Smith D.R."/>
            <person name="Sparks H."/>
            <person name="Anderson J."/>
            <person name="Bakaric R."/>
            <person name="Luria V."/>
            <person name="Karger A."/>
            <person name="Kirschner M.W."/>
            <person name="Durand P.M."/>
            <person name="Michod R.E."/>
            <person name="Nozaki H."/>
            <person name="Olson B.J."/>
        </authorList>
    </citation>
    <scope>NUCLEOTIDE SEQUENCE [LARGE SCALE GENOMIC DNA]</scope>
    <source>
        <strain evidence="3">NIES-2863</strain>
    </source>
</reference>
<dbReference type="PROSITE" id="PS50994">
    <property type="entry name" value="INTEGRASE"/>
    <property type="match status" value="1"/>
</dbReference>
<dbReference type="InterPro" id="IPR050951">
    <property type="entry name" value="Retrovirus_Pol_polyprotein"/>
</dbReference>
<evidence type="ECO:0000313" key="2">
    <source>
        <dbReference type="EMBL" id="KXZ49059.1"/>
    </source>
</evidence>
<name>A0A150GGZ9_GONPE</name>
<comment type="caution">
    <text evidence="2">The sequence shown here is derived from an EMBL/GenBank/DDBJ whole genome shotgun (WGS) entry which is preliminary data.</text>
</comment>
<evidence type="ECO:0000313" key="3">
    <source>
        <dbReference type="Proteomes" id="UP000075714"/>
    </source>
</evidence>
<dbReference type="STRING" id="33097.A0A150GGZ9"/>
<protein>
    <recommendedName>
        <fullName evidence="1">Integrase catalytic domain-containing protein</fullName>
    </recommendedName>
</protein>
<dbReference type="PANTHER" id="PTHR37984:SF5">
    <property type="entry name" value="PROTEIN NYNRIN-LIKE"/>
    <property type="match status" value="1"/>
</dbReference>
<dbReference type="PANTHER" id="PTHR37984">
    <property type="entry name" value="PROTEIN CBG26694"/>
    <property type="match status" value="1"/>
</dbReference>
<proteinExistence type="predicted"/>
<accession>A0A150GGZ9</accession>
<dbReference type="Pfam" id="PF00665">
    <property type="entry name" value="rve"/>
    <property type="match status" value="1"/>
</dbReference>
<sequence length="149" mass="17216">MPLRPLPIVPLWHRVHLDLMGPYYRVTPRNNCYCIVAVDSWSKYPEVGALPDRRAATVQTWFWQNWICRYGAPKEVLTDQGREFGGKLDKLLRNQGIKHLHTSGYQPQSNGQAERIVGALLDSIRKLVEDKQSDWDMQIHQAAYAYHAS</sequence>
<dbReference type="InterPro" id="IPR036397">
    <property type="entry name" value="RNaseH_sf"/>
</dbReference>
<dbReference type="GO" id="GO:0015074">
    <property type="term" value="P:DNA integration"/>
    <property type="evidence" value="ECO:0007669"/>
    <property type="project" value="InterPro"/>
</dbReference>
<dbReference type="GO" id="GO:0003676">
    <property type="term" value="F:nucleic acid binding"/>
    <property type="evidence" value="ECO:0007669"/>
    <property type="project" value="InterPro"/>
</dbReference>
<dbReference type="Gene3D" id="3.30.420.10">
    <property type="entry name" value="Ribonuclease H-like superfamily/Ribonuclease H"/>
    <property type="match status" value="1"/>
</dbReference>
<dbReference type="EMBL" id="LSYV01000024">
    <property type="protein sequence ID" value="KXZ49059.1"/>
    <property type="molecule type" value="Genomic_DNA"/>
</dbReference>
<dbReference type="InterPro" id="IPR001584">
    <property type="entry name" value="Integrase_cat-core"/>
</dbReference>
<feature type="domain" description="Integrase catalytic" evidence="1">
    <location>
        <begin position="6"/>
        <end position="149"/>
    </location>
</feature>
<gene>
    <name evidence="2" type="ORF">GPECTOR_23g144</name>
</gene>
<keyword evidence="3" id="KW-1185">Reference proteome</keyword>
<dbReference type="InterPro" id="IPR012337">
    <property type="entry name" value="RNaseH-like_sf"/>
</dbReference>
<evidence type="ECO:0000259" key="1">
    <source>
        <dbReference type="PROSITE" id="PS50994"/>
    </source>
</evidence>
<dbReference type="AlphaFoldDB" id="A0A150GGZ9"/>
<dbReference type="SUPFAM" id="SSF53098">
    <property type="entry name" value="Ribonuclease H-like"/>
    <property type="match status" value="1"/>
</dbReference>
<organism evidence="2 3">
    <name type="scientific">Gonium pectorale</name>
    <name type="common">Green alga</name>
    <dbReference type="NCBI Taxonomy" id="33097"/>
    <lineage>
        <taxon>Eukaryota</taxon>
        <taxon>Viridiplantae</taxon>
        <taxon>Chlorophyta</taxon>
        <taxon>core chlorophytes</taxon>
        <taxon>Chlorophyceae</taxon>
        <taxon>CS clade</taxon>
        <taxon>Chlamydomonadales</taxon>
        <taxon>Volvocaceae</taxon>
        <taxon>Gonium</taxon>
    </lineage>
</organism>
<dbReference type="Proteomes" id="UP000075714">
    <property type="component" value="Unassembled WGS sequence"/>
</dbReference>
<dbReference type="OrthoDB" id="1939491at2759"/>